<dbReference type="PROSITE" id="PS51192">
    <property type="entry name" value="HELICASE_ATP_BIND_1"/>
    <property type="match status" value="1"/>
</dbReference>
<evidence type="ECO:0000256" key="4">
    <source>
        <dbReference type="ARBA" id="ARBA00022801"/>
    </source>
</evidence>
<dbReference type="Gene3D" id="3.40.50.300">
    <property type="entry name" value="P-loop containing nucleotide triphosphate hydrolases"/>
    <property type="match status" value="1"/>
</dbReference>
<dbReference type="InterPro" id="IPR001650">
    <property type="entry name" value="Helicase_C-like"/>
</dbReference>
<evidence type="ECO:0000259" key="9">
    <source>
        <dbReference type="PROSITE" id="PS51050"/>
    </source>
</evidence>
<dbReference type="InterPro" id="IPR027417">
    <property type="entry name" value="P-loop_NTPase"/>
</dbReference>
<feature type="domain" description="CW-type" evidence="9">
    <location>
        <begin position="677"/>
        <end position="736"/>
    </location>
</feature>
<dbReference type="InterPro" id="IPR011124">
    <property type="entry name" value="Znf_CW"/>
</dbReference>
<evidence type="ECO:0000313" key="14">
    <source>
        <dbReference type="Proteomes" id="UP000006727"/>
    </source>
</evidence>
<keyword evidence="3" id="KW-0863">Zinc-finger</keyword>
<evidence type="ECO:0000313" key="12">
    <source>
        <dbReference type="EMBL" id="PNR37863.1"/>
    </source>
</evidence>
<feature type="region of interest" description="Disordered" evidence="7">
    <location>
        <begin position="540"/>
        <end position="593"/>
    </location>
</feature>
<keyword evidence="5" id="KW-0862">Zinc</keyword>
<dbReference type="EnsemblPlants" id="Pp3c16_14340V3.1">
    <property type="protein sequence ID" value="Pp3c16_14340V3.1"/>
    <property type="gene ID" value="Pp3c16_14340"/>
</dbReference>
<keyword evidence="4" id="KW-0378">Hydrolase</keyword>
<dbReference type="InterPro" id="IPR038718">
    <property type="entry name" value="SNF2-like_sf"/>
</dbReference>
<dbReference type="PROSITE" id="PS00518">
    <property type="entry name" value="ZF_RING_1"/>
    <property type="match status" value="1"/>
</dbReference>
<evidence type="ECO:0000259" key="11">
    <source>
        <dbReference type="PROSITE" id="PS51194"/>
    </source>
</evidence>
<dbReference type="STRING" id="3218.A0A2K1J8L0"/>
<dbReference type="InterPro" id="IPR014001">
    <property type="entry name" value="Helicase_ATP-bd"/>
</dbReference>
<evidence type="ECO:0000256" key="3">
    <source>
        <dbReference type="ARBA" id="ARBA00022771"/>
    </source>
</evidence>
<keyword evidence="1" id="KW-0479">Metal-binding</keyword>
<dbReference type="Pfam" id="PF00176">
    <property type="entry name" value="SNF2-rel_dom"/>
    <property type="match status" value="1"/>
</dbReference>
<dbReference type="InterPro" id="IPR001810">
    <property type="entry name" value="F-box_dom"/>
</dbReference>
<feature type="compositionally biased region" description="Polar residues" evidence="7">
    <location>
        <begin position="119"/>
        <end position="129"/>
    </location>
</feature>
<dbReference type="GO" id="GO:0005524">
    <property type="term" value="F:ATP binding"/>
    <property type="evidence" value="ECO:0007669"/>
    <property type="project" value="UniProtKB-KW"/>
</dbReference>
<evidence type="ECO:0008006" key="15">
    <source>
        <dbReference type="Google" id="ProtNLM"/>
    </source>
</evidence>
<evidence type="ECO:0000259" key="10">
    <source>
        <dbReference type="PROSITE" id="PS51192"/>
    </source>
</evidence>
<dbReference type="CDD" id="cd18793">
    <property type="entry name" value="SF2_C_SNF"/>
    <property type="match status" value="1"/>
</dbReference>
<dbReference type="PANTHER" id="PTHR45626:SF14">
    <property type="entry name" value="ATP-DEPENDENT DNA HELICASE (EUROFUNG)"/>
    <property type="match status" value="1"/>
</dbReference>
<keyword evidence="14" id="KW-1185">Reference proteome</keyword>
<dbReference type="PROSITE" id="PS51194">
    <property type="entry name" value="HELICASE_CTER"/>
    <property type="match status" value="1"/>
</dbReference>
<dbReference type="SUPFAM" id="SSF52540">
    <property type="entry name" value="P-loop containing nucleoside triphosphate hydrolases"/>
    <property type="match status" value="3"/>
</dbReference>
<evidence type="ECO:0000256" key="1">
    <source>
        <dbReference type="ARBA" id="ARBA00022723"/>
    </source>
</evidence>
<evidence type="ECO:0000256" key="5">
    <source>
        <dbReference type="ARBA" id="ARBA00022833"/>
    </source>
</evidence>
<feature type="compositionally biased region" description="Acidic residues" evidence="7">
    <location>
        <begin position="135"/>
        <end position="148"/>
    </location>
</feature>
<dbReference type="EMBL" id="ABEU02000016">
    <property type="protein sequence ID" value="PNR37863.1"/>
    <property type="molecule type" value="Genomic_DNA"/>
</dbReference>
<keyword evidence="2" id="KW-0547">Nucleotide-binding</keyword>
<dbReference type="Pfam" id="PF07496">
    <property type="entry name" value="zf-CW"/>
    <property type="match status" value="1"/>
</dbReference>
<dbReference type="Gramene" id="Pp3c16_14340V3.1">
    <property type="protein sequence ID" value="Pp3c16_14340V3.1"/>
    <property type="gene ID" value="Pp3c16_14340"/>
</dbReference>
<dbReference type="Gramene" id="Pp3c16_14340V3.5">
    <property type="protein sequence ID" value="Pp3c16_14340V3.5"/>
    <property type="gene ID" value="Pp3c16_14340"/>
</dbReference>
<dbReference type="InterPro" id="IPR050628">
    <property type="entry name" value="SNF2_RAD54_helicase_TF"/>
</dbReference>
<evidence type="ECO:0000259" key="8">
    <source>
        <dbReference type="PROSITE" id="PS50181"/>
    </source>
</evidence>
<dbReference type="SMART" id="SM00490">
    <property type="entry name" value="HELICc"/>
    <property type="match status" value="1"/>
</dbReference>
<feature type="domain" description="Helicase C-terminal" evidence="11">
    <location>
        <begin position="1288"/>
        <end position="1440"/>
    </location>
</feature>
<reference evidence="12 14" key="1">
    <citation type="journal article" date="2008" name="Science">
        <title>The Physcomitrella genome reveals evolutionary insights into the conquest of land by plants.</title>
        <authorList>
            <person name="Rensing S."/>
            <person name="Lang D."/>
            <person name="Zimmer A."/>
            <person name="Terry A."/>
            <person name="Salamov A."/>
            <person name="Shapiro H."/>
            <person name="Nishiyama T."/>
            <person name="Perroud P.-F."/>
            <person name="Lindquist E."/>
            <person name="Kamisugi Y."/>
            <person name="Tanahashi T."/>
            <person name="Sakakibara K."/>
            <person name="Fujita T."/>
            <person name="Oishi K."/>
            <person name="Shin-I T."/>
            <person name="Kuroki Y."/>
            <person name="Toyoda A."/>
            <person name="Suzuki Y."/>
            <person name="Hashimoto A."/>
            <person name="Yamaguchi K."/>
            <person name="Sugano A."/>
            <person name="Kohara Y."/>
            <person name="Fujiyama A."/>
            <person name="Anterola A."/>
            <person name="Aoki S."/>
            <person name="Ashton N."/>
            <person name="Barbazuk W.B."/>
            <person name="Barker E."/>
            <person name="Bennetzen J."/>
            <person name="Bezanilla M."/>
            <person name="Blankenship R."/>
            <person name="Cho S.H."/>
            <person name="Dutcher S."/>
            <person name="Estelle M."/>
            <person name="Fawcett J.A."/>
            <person name="Gundlach H."/>
            <person name="Hanada K."/>
            <person name="Heyl A."/>
            <person name="Hicks K.A."/>
            <person name="Hugh J."/>
            <person name="Lohr M."/>
            <person name="Mayer K."/>
            <person name="Melkozernov A."/>
            <person name="Murata T."/>
            <person name="Nelson D."/>
            <person name="Pils B."/>
            <person name="Prigge M."/>
            <person name="Reiss B."/>
            <person name="Renner T."/>
            <person name="Rombauts S."/>
            <person name="Rushton P."/>
            <person name="Sanderfoot A."/>
            <person name="Schween G."/>
            <person name="Shiu S.-H."/>
            <person name="Stueber K."/>
            <person name="Theodoulou F.L."/>
            <person name="Tu H."/>
            <person name="Van de Peer Y."/>
            <person name="Verrier P.J."/>
            <person name="Waters E."/>
            <person name="Wood A."/>
            <person name="Yang L."/>
            <person name="Cove D."/>
            <person name="Cuming A."/>
            <person name="Hasebe M."/>
            <person name="Lucas S."/>
            <person name="Mishler D.B."/>
            <person name="Reski R."/>
            <person name="Grigoriev I."/>
            <person name="Quatrano R.S."/>
            <person name="Boore J.L."/>
        </authorList>
    </citation>
    <scope>NUCLEOTIDE SEQUENCE [LARGE SCALE GENOMIC DNA]</scope>
    <source>
        <strain evidence="13 14">cv. Gransden 2004</strain>
    </source>
</reference>
<protein>
    <recommendedName>
        <fullName evidence="15">SNF2 family DNA-dependent ATPase</fullName>
    </recommendedName>
</protein>
<dbReference type="GO" id="GO:0005634">
    <property type="term" value="C:nucleus"/>
    <property type="evidence" value="ECO:0000318"/>
    <property type="project" value="GO_Central"/>
</dbReference>
<dbReference type="GO" id="GO:0008094">
    <property type="term" value="F:ATP-dependent activity, acting on DNA"/>
    <property type="evidence" value="ECO:0000318"/>
    <property type="project" value="GO_Central"/>
</dbReference>
<evidence type="ECO:0000256" key="7">
    <source>
        <dbReference type="SAM" id="MobiDB-lite"/>
    </source>
</evidence>
<dbReference type="GO" id="GO:0008270">
    <property type="term" value="F:zinc ion binding"/>
    <property type="evidence" value="ECO:0007669"/>
    <property type="project" value="UniProtKB-KW"/>
</dbReference>
<evidence type="ECO:0000313" key="13">
    <source>
        <dbReference type="EnsemblPlants" id="Pp3c16_14340V3.1"/>
    </source>
</evidence>
<evidence type="ECO:0000256" key="2">
    <source>
        <dbReference type="ARBA" id="ARBA00022741"/>
    </source>
</evidence>
<dbReference type="CDD" id="cd09917">
    <property type="entry name" value="F-box_SF"/>
    <property type="match status" value="1"/>
</dbReference>
<feature type="region of interest" description="Disordered" evidence="7">
    <location>
        <begin position="612"/>
        <end position="637"/>
    </location>
</feature>
<dbReference type="GO" id="GO:0006281">
    <property type="term" value="P:DNA repair"/>
    <property type="evidence" value="ECO:0000318"/>
    <property type="project" value="GO_Central"/>
</dbReference>
<dbReference type="GeneID" id="112293615"/>
<gene>
    <name evidence="13" type="primary">LOC112293615</name>
    <name evidence="12" type="ORF">PHYPA_020972</name>
</gene>
<reference evidence="12 14" key="2">
    <citation type="journal article" date="2018" name="Plant J.">
        <title>The Physcomitrella patens chromosome-scale assembly reveals moss genome structure and evolution.</title>
        <authorList>
            <person name="Lang D."/>
            <person name="Ullrich K.K."/>
            <person name="Murat F."/>
            <person name="Fuchs J."/>
            <person name="Jenkins J."/>
            <person name="Haas F.B."/>
            <person name="Piednoel M."/>
            <person name="Gundlach H."/>
            <person name="Van Bel M."/>
            <person name="Meyberg R."/>
            <person name="Vives C."/>
            <person name="Morata J."/>
            <person name="Symeonidi A."/>
            <person name="Hiss M."/>
            <person name="Muchero W."/>
            <person name="Kamisugi Y."/>
            <person name="Saleh O."/>
            <person name="Blanc G."/>
            <person name="Decker E.L."/>
            <person name="van Gessel N."/>
            <person name="Grimwood J."/>
            <person name="Hayes R.D."/>
            <person name="Graham S.W."/>
            <person name="Gunter L.E."/>
            <person name="McDaniel S.F."/>
            <person name="Hoernstein S.N.W."/>
            <person name="Larsson A."/>
            <person name="Li F.W."/>
            <person name="Perroud P.F."/>
            <person name="Phillips J."/>
            <person name="Ranjan P."/>
            <person name="Rokshar D.S."/>
            <person name="Rothfels C.J."/>
            <person name="Schneider L."/>
            <person name="Shu S."/>
            <person name="Stevenson D.W."/>
            <person name="Thummler F."/>
            <person name="Tillich M."/>
            <person name="Villarreal Aguilar J.C."/>
            <person name="Widiez T."/>
            <person name="Wong G.K."/>
            <person name="Wymore A."/>
            <person name="Zhang Y."/>
            <person name="Zimmer A.D."/>
            <person name="Quatrano R.S."/>
            <person name="Mayer K.F.X."/>
            <person name="Goodstein D."/>
            <person name="Casacuberta J.M."/>
            <person name="Vandepoele K."/>
            <person name="Reski R."/>
            <person name="Cuming A.C."/>
            <person name="Tuskan G.A."/>
            <person name="Maumus F."/>
            <person name="Salse J."/>
            <person name="Schmutz J."/>
            <person name="Rensing S.A."/>
        </authorList>
    </citation>
    <scope>NUCLEOTIDE SEQUENCE [LARGE SCALE GENOMIC DNA]</scope>
    <source>
        <strain evidence="13 14">cv. Gransden 2004</strain>
    </source>
</reference>
<sequence length="1470" mass="162995">MAEEERGVLSSVWEDQLHEMRLCGFAIVVLKMRSDALREGELSGIVVSADVGGEERSGGRSFSGFAQLVGAECSLQSKGPNMCVRVEQSGLLLWPLEGKDLPVEDARGQSLVSGERTMTESSPVANLGSQRIDGCENETDDTTVDDLASESTQSGAAGSGNCVKRRCGALRSGNGLGEVFLHQLQWVMAKNHARVHGRVLTIAHKGDETRVLAMLDLYLPPSAWMGAVFWKSGAAAAAALSHLSCDWEERRALLMKLSLREEIVMSDNVWEQGGCHVLGCKVHQVLSKSMKAQFDLHSLFKSLPSYKTDDRPDGLKLLRDETVEGQQSGLWDVPDEIITSILNRLLPKDLHNVAAVCRYTRLMAVPIIPCMHLRLFPHQQAAVRWMLQRENRPGVLEHPLCKKLETEDGFPFYLDTVSGELSPEKPPEVHDFRGGLFCDEPGLGKTVTALSLILKTQGMTADAPANTEVFWVPQRPGERMGYYEVNASSSLLGGSALKRSMCLKARRNEDYGYEIGSSSRRRLSSEFVAFSDFSAKDVPTPSLLPAPEVDRGQKSRPGSATESSLLDSSVAASRSTSLSREKSTSLPAQTNCVSTRSSIRVKRKLGESFELASRGNLSGGNSGGRKRLRSGRQSLGSETYSVSGSQLVSPIIAEEIIPPSVSKPDQSRSHCALKKGKELIQDWTWLNFTWVQCEACSKWRKLPNGVVPPEGNVAWFCSLNPDSLYQNCTVPQEIEADASVKSLPGFYKDGTIPGQPQNVAFFASVLKTNAHLYDECARRPVIWLASLNPEKSAKLATVGLAIPREARGEGSLGENSSCDTLFKLFGLEQKKQNKGAVKWSYPKGLDGLLFDTKALGEAARKPKDDATRLYLSRATLIVVTQSLVEHWKHQIAKHTAPGQLRVYVWTDHKKPAAAHTLAWDYDIVITTFHRLSSEWSIRENSVLMRIHWLRIMLDEGHTLGASLSLTNKLQMAKSLHASRRWILTGTPTPNTPSSQAAYLRPMLEFLHENIYSKHQKLWDNAILRPFEAGCEEGRFRLVQLLHRTMISSRKADLCTIPPCIRKVTLLNFTEAHAASYNELVVTVQRNILLADWRDPSHVESLLNPKQWKFRSSTLRNTRLSCCVAGHIKVRIVGNDVDETMDLLVADYGLVHASDLYYKIRTALIHGGNCDRCQVWCKLPIVTPCCHLLCMSCVALDNEKCTLFGCGHPYKMQSPAELARPENPTPKWPVPQDLIELQPSYAQDDWDPDWHATSSSKVAYLVNQLKVIQDNNLMQHYPSDTTSKTMPDELKSMIWQTSSRNLSTSSLPCKAIVFSQFLEHINVIEEQLNGAGIQHVGIYSPMHSMNKMKSLATFRKDPGCTVLVMDGTAALGLDLSFVTHVYLMEPIWDGSVEEQVVSRAHRMGATRPVLVETLAMRGTIEQQMLEYLQDPSGKGRLRDRRDSSGKGNISLENSYLSHMNFVRTGSAAAIA</sequence>
<dbReference type="Proteomes" id="UP000006727">
    <property type="component" value="Chromosome 16"/>
</dbReference>
<evidence type="ECO:0000256" key="6">
    <source>
        <dbReference type="ARBA" id="ARBA00022840"/>
    </source>
</evidence>
<dbReference type="PaxDb" id="3218-PP1S15_94V6.1"/>
<dbReference type="SMART" id="SM00487">
    <property type="entry name" value="DEXDc"/>
    <property type="match status" value="1"/>
</dbReference>
<reference evidence="13" key="3">
    <citation type="submission" date="2020-12" db="UniProtKB">
        <authorList>
            <consortium name="EnsemblPlants"/>
        </authorList>
    </citation>
    <scope>IDENTIFICATION</scope>
</reference>
<dbReference type="PANTHER" id="PTHR45626">
    <property type="entry name" value="TRANSCRIPTION TERMINATION FACTOR 2-RELATED"/>
    <property type="match status" value="1"/>
</dbReference>
<dbReference type="InterPro" id="IPR000330">
    <property type="entry name" value="SNF2_N"/>
</dbReference>
<dbReference type="Gene3D" id="3.40.50.10810">
    <property type="entry name" value="Tandem AAA-ATPase domain"/>
    <property type="match status" value="1"/>
</dbReference>
<dbReference type="PROSITE" id="PS50181">
    <property type="entry name" value="FBOX"/>
    <property type="match status" value="1"/>
</dbReference>
<organism evidence="12">
    <name type="scientific">Physcomitrium patens</name>
    <name type="common">Spreading-leaved earth moss</name>
    <name type="synonym">Physcomitrella patens</name>
    <dbReference type="NCBI Taxonomy" id="3218"/>
    <lineage>
        <taxon>Eukaryota</taxon>
        <taxon>Viridiplantae</taxon>
        <taxon>Streptophyta</taxon>
        <taxon>Embryophyta</taxon>
        <taxon>Bryophyta</taxon>
        <taxon>Bryophytina</taxon>
        <taxon>Bryopsida</taxon>
        <taxon>Funariidae</taxon>
        <taxon>Funariales</taxon>
        <taxon>Funariaceae</taxon>
        <taxon>Physcomitrium</taxon>
    </lineage>
</organism>
<dbReference type="OrthoDB" id="448448at2759"/>
<feature type="region of interest" description="Disordered" evidence="7">
    <location>
        <begin position="113"/>
        <end position="160"/>
    </location>
</feature>
<feature type="compositionally biased region" description="Low complexity" evidence="7">
    <location>
        <begin position="568"/>
        <end position="578"/>
    </location>
</feature>
<dbReference type="RefSeq" id="XP_024399029.1">
    <property type="nucleotide sequence ID" value="XM_024543261.2"/>
</dbReference>
<feature type="compositionally biased region" description="Polar residues" evidence="7">
    <location>
        <begin position="556"/>
        <end position="567"/>
    </location>
</feature>
<dbReference type="EnsemblPlants" id="Pp3c16_14340V3.5">
    <property type="protein sequence ID" value="Pp3c16_14340V3.5"/>
    <property type="gene ID" value="Pp3c16_14340"/>
</dbReference>
<dbReference type="PROSITE" id="PS51050">
    <property type="entry name" value="ZF_CW"/>
    <property type="match status" value="1"/>
</dbReference>
<dbReference type="InterPro" id="IPR017907">
    <property type="entry name" value="Znf_RING_CS"/>
</dbReference>
<accession>A0A2K1J8L0</accession>
<dbReference type="GO" id="GO:0016787">
    <property type="term" value="F:hydrolase activity"/>
    <property type="evidence" value="ECO:0007669"/>
    <property type="project" value="UniProtKB-KW"/>
</dbReference>
<proteinExistence type="predicted"/>
<name>A0A2K1J8L0_PHYPA</name>
<dbReference type="InterPro" id="IPR049730">
    <property type="entry name" value="SNF2/RAD54-like_C"/>
</dbReference>
<dbReference type="OMA" id="IKYAGMY"/>
<dbReference type="Gene3D" id="3.30.40.100">
    <property type="match status" value="1"/>
</dbReference>
<feature type="compositionally biased region" description="Polar residues" evidence="7">
    <location>
        <begin position="584"/>
        <end position="593"/>
    </location>
</feature>
<feature type="domain" description="F-box" evidence="8">
    <location>
        <begin position="327"/>
        <end position="358"/>
    </location>
</feature>
<dbReference type="CDD" id="cd18008">
    <property type="entry name" value="DEXDc_SHPRH-like"/>
    <property type="match status" value="1"/>
</dbReference>
<feature type="domain" description="Helicase ATP-binding" evidence="10">
    <location>
        <begin position="838"/>
        <end position="1005"/>
    </location>
</feature>
<dbReference type="Pfam" id="PF00271">
    <property type="entry name" value="Helicase_C"/>
    <property type="match status" value="1"/>
</dbReference>
<keyword evidence="6" id="KW-0067">ATP-binding</keyword>